<dbReference type="EMBL" id="JAPZBU010000008">
    <property type="protein sequence ID" value="KAJ5392610.1"/>
    <property type="molecule type" value="Genomic_DNA"/>
</dbReference>
<dbReference type="OrthoDB" id="5281682at2759"/>
<dbReference type="AlphaFoldDB" id="A0A9W9W0K7"/>
<sequence>MVHGREQISIEDPLFLRLKSLASILLAMIIPPSTRPVSVKSLAGSPLRKPQDFPENVEEELRSINNDFPLIDFDFELTPVQRVPHPAPSSVCDPVVQQSLFPTSFETATSHGAKNRSSAFSRLPSEIHDKILDYLLGQKVSVSSPSVTAVSSPNSWTKAPRFSRRKKVTDLTLVCHSWRNPIQSRLYRHIELKGTNDEMLECRQWFLENTHLLRYVRVVEIWIPVWGKRSYTPVPRNLERRSSHHRIFMSRTMGWEEVQHPPYDIPFLPSEENATMEEIFQHMQLFTSARVLILQGGHANTPPELRHFRNGQDDEPARSLPRLPHIETFVMRGAWNLVRKHHQWKNIVRALPSLREWHAVYPTLRSDVDELISKIFRHPPTHLRHLNLNLEGTGIGEEIGPLQQFSDIVCALLGEVAFRLETLSFTGKVCDGLFGNLEYLARKARWPPRLRSIELSVLSCCPDPAYMAGYPYPVRGITDIGFIHAFERLVLQAIVCLEFLPALTYLNIRFLDVSPFIPQVKPYFRLKGNECTGLWSDAILKSLKRSRPLAKYVELADGIKPLFSDDGHLLGVSHIPRQPLSINARMYEYIAR</sequence>
<dbReference type="Proteomes" id="UP001147747">
    <property type="component" value="Unassembled WGS sequence"/>
</dbReference>
<comment type="caution">
    <text evidence="1">The sequence shown here is derived from an EMBL/GenBank/DDBJ whole genome shotgun (WGS) entry which is preliminary data.</text>
</comment>
<evidence type="ECO:0000313" key="1">
    <source>
        <dbReference type="EMBL" id="KAJ5392610.1"/>
    </source>
</evidence>
<name>A0A9W9W0K7_9EURO</name>
<reference evidence="1" key="2">
    <citation type="journal article" date="2023" name="IMA Fungus">
        <title>Comparative genomic study of the Penicillium genus elucidates a diverse pangenome and 15 lateral gene transfer events.</title>
        <authorList>
            <person name="Petersen C."/>
            <person name="Sorensen T."/>
            <person name="Nielsen M.R."/>
            <person name="Sondergaard T.E."/>
            <person name="Sorensen J.L."/>
            <person name="Fitzpatrick D.A."/>
            <person name="Frisvad J.C."/>
            <person name="Nielsen K.L."/>
        </authorList>
    </citation>
    <scope>NUCLEOTIDE SEQUENCE</scope>
    <source>
        <strain evidence="1">IBT 29677</strain>
    </source>
</reference>
<dbReference type="GeneID" id="81371717"/>
<keyword evidence="2" id="KW-1185">Reference proteome</keyword>
<accession>A0A9W9W0K7</accession>
<proteinExistence type="predicted"/>
<reference evidence="1" key="1">
    <citation type="submission" date="2022-12" db="EMBL/GenBank/DDBJ databases">
        <authorList>
            <person name="Petersen C."/>
        </authorList>
    </citation>
    <scope>NUCLEOTIDE SEQUENCE</scope>
    <source>
        <strain evidence="1">IBT 29677</strain>
    </source>
</reference>
<evidence type="ECO:0000313" key="2">
    <source>
        <dbReference type="Proteomes" id="UP001147747"/>
    </source>
</evidence>
<organism evidence="1 2">
    <name type="scientific">Penicillium cosmopolitanum</name>
    <dbReference type="NCBI Taxonomy" id="1131564"/>
    <lineage>
        <taxon>Eukaryota</taxon>
        <taxon>Fungi</taxon>
        <taxon>Dikarya</taxon>
        <taxon>Ascomycota</taxon>
        <taxon>Pezizomycotina</taxon>
        <taxon>Eurotiomycetes</taxon>
        <taxon>Eurotiomycetidae</taxon>
        <taxon>Eurotiales</taxon>
        <taxon>Aspergillaceae</taxon>
        <taxon>Penicillium</taxon>
    </lineage>
</organism>
<dbReference type="RefSeq" id="XP_056488288.1">
    <property type="nucleotide sequence ID" value="XM_056632737.1"/>
</dbReference>
<protein>
    <submittedName>
        <fullName evidence="1">Uncharacterized protein</fullName>
    </submittedName>
</protein>
<gene>
    <name evidence="1" type="ORF">N7509_008100</name>
</gene>